<protein>
    <submittedName>
        <fullName evidence="1">Uncharacterized protein</fullName>
    </submittedName>
</protein>
<reference evidence="1 2" key="1">
    <citation type="submission" date="2014-06" db="EMBL/GenBank/DDBJ databases">
        <authorList>
            <person name="Swart Estienne"/>
        </authorList>
    </citation>
    <scope>NUCLEOTIDE SEQUENCE [LARGE SCALE GENOMIC DNA]</scope>
    <source>
        <strain evidence="1 2">130c</strain>
    </source>
</reference>
<proteinExistence type="predicted"/>
<evidence type="ECO:0000313" key="2">
    <source>
        <dbReference type="Proteomes" id="UP000039865"/>
    </source>
</evidence>
<sequence length="279" mass="32601">MMSILKSTPVSPKYHQKSIIKLNQQKLFKNIDPLIVLDIDRDVKTQEELNVINQIKPVDLQPFVKKLVDLRAQRKQLKSQQSRITTANNTSRCSLFRTNNNLLDEVKRKDINERSQSSFIIRNIREIRKLNYSQSQQSFKNRKLEPRISTLSLNQTQLLKNKSNQILAQQRRKDISKSFSTELKQFRQNLNQTQNSVQLPKKLDLINQQVLDIANNRLHNVLATKSKIYSPKRNQKLRILLKNLKDAETSFNNGPDMKNISLQTSTKELITPKYINRAI</sequence>
<dbReference type="Proteomes" id="UP000039865">
    <property type="component" value="Unassembled WGS sequence"/>
</dbReference>
<keyword evidence="2" id="KW-1185">Reference proteome</keyword>
<dbReference type="EMBL" id="CCKQ01000882">
    <property type="protein sequence ID" value="CDW71977.1"/>
    <property type="molecule type" value="Genomic_DNA"/>
</dbReference>
<accession>A0A077ZPU3</accession>
<dbReference type="AlphaFoldDB" id="A0A077ZPU3"/>
<gene>
    <name evidence="1" type="primary">Contig12176.g13010</name>
    <name evidence="1" type="ORF">STYLEM_928</name>
</gene>
<evidence type="ECO:0000313" key="1">
    <source>
        <dbReference type="EMBL" id="CDW71977.1"/>
    </source>
</evidence>
<organism evidence="1 2">
    <name type="scientific">Stylonychia lemnae</name>
    <name type="common">Ciliate</name>
    <dbReference type="NCBI Taxonomy" id="5949"/>
    <lineage>
        <taxon>Eukaryota</taxon>
        <taxon>Sar</taxon>
        <taxon>Alveolata</taxon>
        <taxon>Ciliophora</taxon>
        <taxon>Intramacronucleata</taxon>
        <taxon>Spirotrichea</taxon>
        <taxon>Stichotrichia</taxon>
        <taxon>Sporadotrichida</taxon>
        <taxon>Oxytrichidae</taxon>
        <taxon>Stylonychinae</taxon>
        <taxon>Stylonychia</taxon>
    </lineage>
</organism>
<name>A0A077ZPU3_STYLE</name>
<dbReference type="InParanoid" id="A0A077ZPU3"/>